<protein>
    <recommendedName>
        <fullName evidence="3">HipA-like C-terminal domain-containing protein</fullName>
    </recommendedName>
</protein>
<proteinExistence type="predicted"/>
<evidence type="ECO:0000313" key="4">
    <source>
        <dbReference type="EMBL" id="MPL90207.1"/>
    </source>
</evidence>
<evidence type="ECO:0000256" key="1">
    <source>
        <dbReference type="ARBA" id="ARBA00022679"/>
    </source>
</evidence>
<keyword evidence="1" id="KW-0808">Transferase</keyword>
<comment type="caution">
    <text evidence="4">The sequence shown here is derived from an EMBL/GenBank/DDBJ whole genome shotgun (WGS) entry which is preliminary data.</text>
</comment>
<organism evidence="4">
    <name type="scientific">bioreactor metagenome</name>
    <dbReference type="NCBI Taxonomy" id="1076179"/>
    <lineage>
        <taxon>unclassified sequences</taxon>
        <taxon>metagenomes</taxon>
        <taxon>ecological metagenomes</taxon>
    </lineage>
</organism>
<reference evidence="4" key="1">
    <citation type="submission" date="2019-08" db="EMBL/GenBank/DDBJ databases">
        <authorList>
            <person name="Kucharzyk K."/>
            <person name="Murdoch R.W."/>
            <person name="Higgins S."/>
            <person name="Loffler F."/>
        </authorList>
    </citation>
    <scope>NUCLEOTIDE SEQUENCE</scope>
</reference>
<accession>A0A644VG58</accession>
<dbReference type="PANTHER" id="PTHR37419:SF8">
    <property type="entry name" value="TOXIN YJJJ"/>
    <property type="match status" value="1"/>
</dbReference>
<keyword evidence="2" id="KW-0418">Kinase</keyword>
<dbReference type="Pfam" id="PF07804">
    <property type="entry name" value="HipA_C"/>
    <property type="match status" value="1"/>
</dbReference>
<dbReference type="PANTHER" id="PTHR37419">
    <property type="entry name" value="SERINE/THREONINE-PROTEIN KINASE TOXIN HIPA"/>
    <property type="match status" value="1"/>
</dbReference>
<dbReference type="AlphaFoldDB" id="A0A644VG58"/>
<evidence type="ECO:0000259" key="3">
    <source>
        <dbReference type="Pfam" id="PF07804"/>
    </source>
</evidence>
<sequence length="420" mass="47616">MSQNKEIYVYMDWFMSEEPVFMGVLYSEVIRGKEVFSYENDKNWINNISFRSLDPDLSEFSGKQYLKADKSNFGLFLDSAPDRWGRNLMRRREAILARLENRTVRTLTEADYLMGVYDGNRMGALRFKSSPEGDFMDKHKSLATPPWSSIRELEYASLHIETDDEIYSSEHIKWINMLFAPGSSLGGARPKANILDEKGQLWIAKFPSSKDEKNTGAWEYVISRIAANCGVIMSECKAQRFGSNHHTFLTKRFDRNEAGKRIHFASAMTLLGYSDGASYADGVSYLEIAQWIASNCKNTNYNLEQLWRRIVLNIAVSNCDDHLRNHGFILSGKGGWELSPAYDINPDETGMGLKLNITEDDNSLDFELALSIAKYFGLGTAKATEILSAIKSAVSKWQQFASEAGIPRSEQELVSGAFRY</sequence>
<dbReference type="InterPro" id="IPR012893">
    <property type="entry name" value="HipA-like_C"/>
</dbReference>
<dbReference type="GO" id="GO:0005829">
    <property type="term" value="C:cytosol"/>
    <property type="evidence" value="ECO:0007669"/>
    <property type="project" value="TreeGrafter"/>
</dbReference>
<feature type="domain" description="HipA-like C-terminal" evidence="3">
    <location>
        <begin position="183"/>
        <end position="397"/>
    </location>
</feature>
<gene>
    <name evidence="4" type="ORF">SDC9_36254</name>
</gene>
<evidence type="ECO:0000256" key="2">
    <source>
        <dbReference type="ARBA" id="ARBA00022777"/>
    </source>
</evidence>
<name>A0A644VG58_9ZZZZ</name>
<dbReference type="GO" id="GO:0004674">
    <property type="term" value="F:protein serine/threonine kinase activity"/>
    <property type="evidence" value="ECO:0007669"/>
    <property type="project" value="TreeGrafter"/>
</dbReference>
<dbReference type="InterPro" id="IPR052028">
    <property type="entry name" value="HipA_Ser/Thr_kinase"/>
</dbReference>
<dbReference type="Gene3D" id="1.10.1070.20">
    <property type="match status" value="1"/>
</dbReference>
<dbReference type="EMBL" id="VSSQ01000297">
    <property type="protein sequence ID" value="MPL90207.1"/>
    <property type="molecule type" value="Genomic_DNA"/>
</dbReference>